<reference evidence="2" key="1">
    <citation type="submission" date="2022-03" db="EMBL/GenBank/DDBJ databases">
        <authorList>
            <person name="Alioto T."/>
            <person name="Alioto T."/>
            <person name="Gomez Garrido J."/>
        </authorList>
    </citation>
    <scope>NUCLEOTIDE SEQUENCE</scope>
</reference>
<accession>A0AAD1W2Q8</accession>
<organism evidence="2 3">
    <name type="scientific">Pelobates cultripes</name>
    <name type="common">Western spadefoot toad</name>
    <dbReference type="NCBI Taxonomy" id="61616"/>
    <lineage>
        <taxon>Eukaryota</taxon>
        <taxon>Metazoa</taxon>
        <taxon>Chordata</taxon>
        <taxon>Craniata</taxon>
        <taxon>Vertebrata</taxon>
        <taxon>Euteleostomi</taxon>
        <taxon>Amphibia</taxon>
        <taxon>Batrachia</taxon>
        <taxon>Anura</taxon>
        <taxon>Pelobatoidea</taxon>
        <taxon>Pelobatidae</taxon>
        <taxon>Pelobates</taxon>
    </lineage>
</organism>
<keyword evidence="3" id="KW-1185">Reference proteome</keyword>
<feature type="region of interest" description="Disordered" evidence="1">
    <location>
        <begin position="1"/>
        <end position="108"/>
    </location>
</feature>
<gene>
    <name evidence="2" type="ORF">PECUL_23A032474</name>
</gene>
<feature type="compositionally biased region" description="Polar residues" evidence="1">
    <location>
        <begin position="21"/>
        <end position="37"/>
    </location>
</feature>
<evidence type="ECO:0000313" key="2">
    <source>
        <dbReference type="EMBL" id="CAH2284404.1"/>
    </source>
</evidence>
<sequence length="158" mass="17518">MADARRTKARGKESPHCSKQGGIQAQDSPMPATTNNKHSLRHQDKMPTPPDATQDRGSKTVAGPKRKEGSEAQQARVHITTQATDTQKTIYPQDAVGSRSRKRDTALSTWDPYCRQSTQRHPLQNRGTFLRLLAEINTPFAPALSTTQRSLLTQKLST</sequence>
<evidence type="ECO:0000313" key="3">
    <source>
        <dbReference type="Proteomes" id="UP001295444"/>
    </source>
</evidence>
<protein>
    <submittedName>
        <fullName evidence="2">Uncharacterized protein</fullName>
    </submittedName>
</protein>
<feature type="compositionally biased region" description="Polar residues" evidence="1">
    <location>
        <begin position="79"/>
        <end position="90"/>
    </location>
</feature>
<dbReference type="EMBL" id="OW240915">
    <property type="protein sequence ID" value="CAH2284404.1"/>
    <property type="molecule type" value="Genomic_DNA"/>
</dbReference>
<name>A0AAD1W2Q8_PELCU</name>
<proteinExistence type="predicted"/>
<feature type="compositionally biased region" description="Basic and acidic residues" evidence="1">
    <location>
        <begin position="1"/>
        <end position="16"/>
    </location>
</feature>
<dbReference type="AlphaFoldDB" id="A0AAD1W2Q8"/>
<dbReference type="Proteomes" id="UP001295444">
    <property type="component" value="Chromosome 04"/>
</dbReference>
<evidence type="ECO:0000256" key="1">
    <source>
        <dbReference type="SAM" id="MobiDB-lite"/>
    </source>
</evidence>